<feature type="domain" description="N-acetyltransferase" evidence="3">
    <location>
        <begin position="3"/>
        <end position="161"/>
    </location>
</feature>
<keyword evidence="5" id="KW-1185">Reference proteome</keyword>
<comment type="caution">
    <text evidence="4">The sequence shown here is derived from an EMBL/GenBank/DDBJ whole genome shotgun (WGS) entry which is preliminary data.</text>
</comment>
<accession>A0A2T0X4S6</accession>
<dbReference type="PROSITE" id="PS51186">
    <property type="entry name" value="GNAT"/>
    <property type="match status" value="1"/>
</dbReference>
<evidence type="ECO:0000256" key="2">
    <source>
        <dbReference type="ARBA" id="ARBA00023315"/>
    </source>
</evidence>
<dbReference type="CDD" id="cd04301">
    <property type="entry name" value="NAT_SF"/>
    <property type="match status" value="1"/>
</dbReference>
<dbReference type="SUPFAM" id="SSF55729">
    <property type="entry name" value="Acyl-CoA N-acyltransferases (Nat)"/>
    <property type="match status" value="1"/>
</dbReference>
<evidence type="ECO:0000313" key="4">
    <source>
        <dbReference type="EMBL" id="PRY93941.1"/>
    </source>
</evidence>
<proteinExistence type="predicted"/>
<reference evidence="4 5" key="1">
    <citation type="submission" date="2018-03" db="EMBL/GenBank/DDBJ databases">
        <title>Genomic Encyclopedia of Archaeal and Bacterial Type Strains, Phase II (KMG-II): from individual species to whole genera.</title>
        <authorList>
            <person name="Goeker M."/>
        </authorList>
    </citation>
    <scope>NUCLEOTIDE SEQUENCE [LARGE SCALE GENOMIC DNA]</scope>
    <source>
        <strain evidence="4 5">DSM 100212</strain>
    </source>
</reference>
<sequence length="161" mass="16953">MSVLVRAARGSDAAEIAAIWNVFVRETAVTFTTDEKTAAGIAADISARGAGFQVAELGGAVVGFATYSAFRGGPGYGRTKEHSVMLSAEARGMGVGRALMEALIGAARAEGVHSLFAGVSGENPDGVAFHRALGFEERVRLPEVGFKFGRWMDLVLMQKFL</sequence>
<dbReference type="GO" id="GO:0016747">
    <property type="term" value="F:acyltransferase activity, transferring groups other than amino-acyl groups"/>
    <property type="evidence" value="ECO:0007669"/>
    <property type="project" value="InterPro"/>
</dbReference>
<evidence type="ECO:0000256" key="1">
    <source>
        <dbReference type="ARBA" id="ARBA00022679"/>
    </source>
</evidence>
<dbReference type="InterPro" id="IPR000182">
    <property type="entry name" value="GNAT_dom"/>
</dbReference>
<keyword evidence="2" id="KW-0012">Acyltransferase</keyword>
<evidence type="ECO:0000313" key="5">
    <source>
        <dbReference type="Proteomes" id="UP000238392"/>
    </source>
</evidence>
<dbReference type="PANTHER" id="PTHR43072">
    <property type="entry name" value="N-ACETYLTRANSFERASE"/>
    <property type="match status" value="1"/>
</dbReference>
<organism evidence="4 5">
    <name type="scientific">Donghicola tyrosinivorans</name>
    <dbReference type="NCBI Taxonomy" id="1652492"/>
    <lineage>
        <taxon>Bacteria</taxon>
        <taxon>Pseudomonadati</taxon>
        <taxon>Pseudomonadota</taxon>
        <taxon>Alphaproteobacteria</taxon>
        <taxon>Rhodobacterales</taxon>
        <taxon>Roseobacteraceae</taxon>
        <taxon>Donghicola</taxon>
    </lineage>
</organism>
<protein>
    <submittedName>
        <fullName evidence="4">Phosphinothricin acetyltransferase</fullName>
    </submittedName>
</protein>
<dbReference type="EMBL" id="PVTQ01000001">
    <property type="protein sequence ID" value="PRY93941.1"/>
    <property type="molecule type" value="Genomic_DNA"/>
</dbReference>
<dbReference type="PANTHER" id="PTHR43072:SF23">
    <property type="entry name" value="UPF0039 PROTEIN C11D3.02C"/>
    <property type="match status" value="1"/>
</dbReference>
<dbReference type="Gene3D" id="3.40.630.30">
    <property type="match status" value="1"/>
</dbReference>
<evidence type="ECO:0000259" key="3">
    <source>
        <dbReference type="PROSITE" id="PS51186"/>
    </source>
</evidence>
<dbReference type="AlphaFoldDB" id="A0A2T0X4S6"/>
<gene>
    <name evidence="4" type="ORF">CLV74_10171</name>
</gene>
<name>A0A2T0X4S6_9RHOB</name>
<dbReference type="Proteomes" id="UP000238392">
    <property type="component" value="Unassembled WGS sequence"/>
</dbReference>
<keyword evidence="1 4" id="KW-0808">Transferase</keyword>
<dbReference type="Pfam" id="PF00583">
    <property type="entry name" value="Acetyltransf_1"/>
    <property type="match status" value="1"/>
</dbReference>
<dbReference type="InterPro" id="IPR016181">
    <property type="entry name" value="Acyl_CoA_acyltransferase"/>
</dbReference>